<feature type="region of interest" description="Disordered" evidence="1">
    <location>
        <begin position="1"/>
        <end position="48"/>
    </location>
</feature>
<sequence>MAKDKKQDKGKGEKYAQDVRKQGGKAWEETKKTWEKTKKKTKKALGLD</sequence>
<feature type="compositionally biased region" description="Basic residues" evidence="1">
    <location>
        <begin position="37"/>
        <end position="48"/>
    </location>
</feature>
<feature type="compositionally biased region" description="Basic and acidic residues" evidence="1">
    <location>
        <begin position="1"/>
        <end position="36"/>
    </location>
</feature>
<dbReference type="EMBL" id="LBUP01000007">
    <property type="protein sequence ID" value="KKQ65963.1"/>
    <property type="molecule type" value="Genomic_DNA"/>
</dbReference>
<organism evidence="2 3">
    <name type="scientific">Candidatus Daviesbacteria bacterium GW2011_GWA2_38_24</name>
    <dbReference type="NCBI Taxonomy" id="1618422"/>
    <lineage>
        <taxon>Bacteria</taxon>
        <taxon>Candidatus Daviesiibacteriota</taxon>
    </lineage>
</organism>
<reference evidence="2 3" key="1">
    <citation type="journal article" date="2015" name="Nature">
        <title>rRNA introns, odd ribosomes, and small enigmatic genomes across a large radiation of phyla.</title>
        <authorList>
            <person name="Brown C.T."/>
            <person name="Hug L.A."/>
            <person name="Thomas B.C."/>
            <person name="Sharon I."/>
            <person name="Castelle C.J."/>
            <person name="Singh A."/>
            <person name="Wilkins M.J."/>
            <person name="Williams K.H."/>
            <person name="Banfield J.F."/>
        </authorList>
    </citation>
    <scope>NUCLEOTIDE SEQUENCE [LARGE SCALE GENOMIC DNA]</scope>
</reference>
<name>A0A0G0JE67_9BACT</name>
<protein>
    <submittedName>
        <fullName evidence="2">Uncharacterized protein</fullName>
    </submittedName>
</protein>
<evidence type="ECO:0000256" key="1">
    <source>
        <dbReference type="SAM" id="MobiDB-lite"/>
    </source>
</evidence>
<comment type="caution">
    <text evidence="2">The sequence shown here is derived from an EMBL/GenBank/DDBJ whole genome shotgun (WGS) entry which is preliminary data.</text>
</comment>
<evidence type="ECO:0000313" key="2">
    <source>
        <dbReference type="EMBL" id="KKQ65963.1"/>
    </source>
</evidence>
<proteinExistence type="predicted"/>
<dbReference type="AlphaFoldDB" id="A0A0G0JE67"/>
<evidence type="ECO:0000313" key="3">
    <source>
        <dbReference type="Proteomes" id="UP000034235"/>
    </source>
</evidence>
<gene>
    <name evidence="2" type="ORF">US86_C0007G0008</name>
</gene>
<accession>A0A0G0JE67</accession>
<dbReference type="Proteomes" id="UP000034235">
    <property type="component" value="Unassembled WGS sequence"/>
</dbReference>